<feature type="chain" id="PRO_5004659703" evidence="6">
    <location>
        <begin position="19"/>
        <end position="136"/>
    </location>
</feature>
<dbReference type="Pfam" id="PF01395">
    <property type="entry name" value="PBP_GOBP"/>
    <property type="match status" value="1"/>
</dbReference>
<evidence type="ECO:0000256" key="4">
    <source>
        <dbReference type="ARBA" id="ARBA00022729"/>
    </source>
</evidence>
<dbReference type="InterPro" id="IPR036728">
    <property type="entry name" value="PBP_GOBP_sf"/>
</dbReference>
<name>U5ETH6_9DIPT</name>
<dbReference type="InterPro" id="IPR006170">
    <property type="entry name" value="PBP/GOBP"/>
</dbReference>
<comment type="subcellular location">
    <subcellularLocation>
        <location evidence="1">Secreted</location>
    </subcellularLocation>
</comment>
<keyword evidence="4 6" id="KW-0732">Signal</keyword>
<keyword evidence="3" id="KW-0964">Secreted</keyword>
<organism evidence="7">
    <name type="scientific">Corethrella appendiculata</name>
    <dbReference type="NCBI Taxonomy" id="1370023"/>
    <lineage>
        <taxon>Eukaryota</taxon>
        <taxon>Metazoa</taxon>
        <taxon>Ecdysozoa</taxon>
        <taxon>Arthropoda</taxon>
        <taxon>Hexapoda</taxon>
        <taxon>Insecta</taxon>
        <taxon>Pterygota</taxon>
        <taxon>Neoptera</taxon>
        <taxon>Endopterygota</taxon>
        <taxon>Diptera</taxon>
        <taxon>Nematocera</taxon>
        <taxon>Culicoidea</taxon>
        <taxon>Chaoboridae</taxon>
        <taxon>Corethrella</taxon>
    </lineage>
</organism>
<keyword evidence="5" id="KW-1015">Disulfide bond</keyword>
<evidence type="ECO:0000313" key="7">
    <source>
        <dbReference type="EMBL" id="JAB57091.1"/>
    </source>
</evidence>
<evidence type="ECO:0000256" key="1">
    <source>
        <dbReference type="ARBA" id="ARBA00004613"/>
    </source>
</evidence>
<dbReference type="PANTHER" id="PTHR11857:SF46">
    <property type="entry name" value="GENERAL ODORANT-BINDING PROTEIN 99A-RELATED"/>
    <property type="match status" value="1"/>
</dbReference>
<reference evidence="7" key="1">
    <citation type="journal article" date="2014" name="Insect Biochem. Mol. Biol.">
        <title>An insight into the sialome of the frog biting fly, Corethrella appendiculata.</title>
        <authorList>
            <person name="Ribeiro J.M.C."/>
            <person name="Chagas A.C."/>
            <person name="Pham V.M."/>
            <person name="Lounibos L.P."/>
            <person name="Calvo E."/>
        </authorList>
    </citation>
    <scope>NUCLEOTIDE SEQUENCE</scope>
    <source>
        <tissue evidence="7">Salivary glands</tissue>
    </source>
</reference>
<sequence>MKFLILFGLFFVISSTKSMTKDEIVKSREECIKELEIPDELLQQYALNQFPDDPKTRCYFHCYHSKLHVFNDEHGYDYDYIVKNTKFSDEFLQDFKICMDNLENRDEDRCKWAYKTYNCILKQHPDAIRNYMKTLN</sequence>
<evidence type="ECO:0000256" key="6">
    <source>
        <dbReference type="SAM" id="SignalP"/>
    </source>
</evidence>
<comment type="similarity">
    <text evidence="2">Belongs to the PBP/GOBP family.</text>
</comment>
<dbReference type="PANTHER" id="PTHR11857">
    <property type="entry name" value="ODORANT BINDING PROTEIN-RELATED"/>
    <property type="match status" value="1"/>
</dbReference>
<feature type="signal peptide" evidence="6">
    <location>
        <begin position="1"/>
        <end position="18"/>
    </location>
</feature>
<evidence type="ECO:0000256" key="5">
    <source>
        <dbReference type="ARBA" id="ARBA00023157"/>
    </source>
</evidence>
<evidence type="ECO:0000256" key="2">
    <source>
        <dbReference type="ARBA" id="ARBA00008098"/>
    </source>
</evidence>
<dbReference type="CDD" id="cd23992">
    <property type="entry name" value="PBP_GOBP"/>
    <property type="match status" value="1"/>
</dbReference>
<evidence type="ECO:0000256" key="3">
    <source>
        <dbReference type="ARBA" id="ARBA00022525"/>
    </source>
</evidence>
<dbReference type="Gene3D" id="1.10.238.20">
    <property type="entry name" value="Pheromone/general odorant binding protein domain"/>
    <property type="match status" value="1"/>
</dbReference>
<dbReference type="GO" id="GO:0005615">
    <property type="term" value="C:extracellular space"/>
    <property type="evidence" value="ECO:0007669"/>
    <property type="project" value="TreeGrafter"/>
</dbReference>
<accession>U5ETH6</accession>
<dbReference type="GO" id="GO:0005549">
    <property type="term" value="F:odorant binding"/>
    <property type="evidence" value="ECO:0007669"/>
    <property type="project" value="InterPro"/>
</dbReference>
<dbReference type="GO" id="GO:0007608">
    <property type="term" value="P:sensory perception of smell"/>
    <property type="evidence" value="ECO:0007669"/>
    <property type="project" value="TreeGrafter"/>
</dbReference>
<dbReference type="SUPFAM" id="SSF47565">
    <property type="entry name" value="Insect pheromone/odorant-binding proteins"/>
    <property type="match status" value="1"/>
</dbReference>
<dbReference type="SMART" id="SM00708">
    <property type="entry name" value="PhBP"/>
    <property type="match status" value="1"/>
</dbReference>
<dbReference type="EMBL" id="GANO01002780">
    <property type="protein sequence ID" value="JAB57091.1"/>
    <property type="molecule type" value="mRNA"/>
</dbReference>
<dbReference type="AlphaFoldDB" id="U5ETH6"/>
<protein>
    <submittedName>
        <fullName evidence="7">Putative pbp/gobp family</fullName>
    </submittedName>
</protein>
<proteinExistence type="evidence at transcript level"/>